<dbReference type="EMBL" id="AP018217">
    <property type="protein sequence ID" value="BAY72784.1"/>
    <property type="molecule type" value="Genomic_DNA"/>
</dbReference>
<proteinExistence type="predicted"/>
<dbReference type="Pfam" id="PF04851">
    <property type="entry name" value="ResIII"/>
    <property type="match status" value="1"/>
</dbReference>
<dbReference type="PANTHER" id="PTHR45766:SF6">
    <property type="entry name" value="SWI_SNF-RELATED MATRIX-ASSOCIATED ACTIN-DEPENDENT REGULATOR OF CHROMATIN SUBFAMILY A-LIKE PROTEIN 1"/>
    <property type="match status" value="1"/>
</dbReference>
<dbReference type="Gene3D" id="3.40.50.10810">
    <property type="entry name" value="Tandem AAA-ATPase domain"/>
    <property type="match status" value="1"/>
</dbReference>
<feature type="domain" description="Helicase ATP-binding" evidence="2">
    <location>
        <begin position="170"/>
        <end position="319"/>
    </location>
</feature>
<dbReference type="InterPro" id="IPR014001">
    <property type="entry name" value="Helicase_ATP-bd"/>
</dbReference>
<evidence type="ECO:0000256" key="1">
    <source>
        <dbReference type="ARBA" id="ARBA00022801"/>
    </source>
</evidence>
<dbReference type="GO" id="GO:0016787">
    <property type="term" value="F:hydrolase activity"/>
    <property type="evidence" value="ECO:0007669"/>
    <property type="project" value="UniProtKB-KW"/>
</dbReference>
<name>A0A1Z4KV23_ANAVA</name>
<reference evidence="4 5" key="1">
    <citation type="submission" date="2017-06" db="EMBL/GenBank/DDBJ databases">
        <title>Genome sequencing of cyanobaciteial culture collection at National Institute for Environmental Studies (NIES).</title>
        <authorList>
            <person name="Hirose Y."/>
            <person name="Shimura Y."/>
            <person name="Fujisawa T."/>
            <person name="Nakamura Y."/>
            <person name="Kawachi M."/>
        </authorList>
    </citation>
    <scope>NUCLEOTIDE SEQUENCE [LARGE SCALE GENOMIC DNA]</scope>
    <source>
        <strain evidence="4 5">NIES-23</strain>
        <plasmid evidence="5">Plasmid Plasmid1 dna</plasmid>
    </source>
</reference>
<dbReference type="GO" id="GO:0003677">
    <property type="term" value="F:DNA binding"/>
    <property type="evidence" value="ECO:0007669"/>
    <property type="project" value="InterPro"/>
</dbReference>
<organism evidence="4 5">
    <name type="scientific">Trichormus variabilis NIES-23</name>
    <dbReference type="NCBI Taxonomy" id="1973479"/>
    <lineage>
        <taxon>Bacteria</taxon>
        <taxon>Bacillati</taxon>
        <taxon>Cyanobacteriota</taxon>
        <taxon>Cyanophyceae</taxon>
        <taxon>Nostocales</taxon>
        <taxon>Nostocaceae</taxon>
        <taxon>Trichormus</taxon>
    </lineage>
</organism>
<dbReference type="PANTHER" id="PTHR45766">
    <property type="entry name" value="DNA ANNEALING HELICASE AND ENDONUCLEASE ZRANB3 FAMILY MEMBER"/>
    <property type="match status" value="1"/>
</dbReference>
<dbReference type="PROSITE" id="PS51194">
    <property type="entry name" value="HELICASE_CTER"/>
    <property type="match status" value="1"/>
</dbReference>
<dbReference type="InterPro" id="IPR027417">
    <property type="entry name" value="P-loop_NTPase"/>
</dbReference>
<dbReference type="InterPro" id="IPR038718">
    <property type="entry name" value="SNF2-like_sf"/>
</dbReference>
<dbReference type="InterPro" id="IPR006935">
    <property type="entry name" value="Helicase/UvrB_N"/>
</dbReference>
<dbReference type="AlphaFoldDB" id="A0A1Z4KV23"/>
<dbReference type="SUPFAM" id="SSF52540">
    <property type="entry name" value="P-loop containing nucleoside triphosphate hydrolases"/>
    <property type="match status" value="2"/>
</dbReference>
<protein>
    <recommendedName>
        <fullName evidence="6">Helicase</fullName>
    </recommendedName>
</protein>
<keyword evidence="4" id="KW-0614">Plasmid</keyword>
<gene>
    <name evidence="4" type="ORF">NIES23_56120</name>
</gene>
<evidence type="ECO:0000313" key="4">
    <source>
        <dbReference type="EMBL" id="BAY72784.1"/>
    </source>
</evidence>
<dbReference type="Gene3D" id="3.40.50.300">
    <property type="entry name" value="P-loop containing nucleotide triphosphate hydrolases"/>
    <property type="match status" value="1"/>
</dbReference>
<dbReference type="PROSITE" id="PS51192">
    <property type="entry name" value="HELICASE_ATP_BIND_1"/>
    <property type="match status" value="1"/>
</dbReference>
<keyword evidence="1" id="KW-0378">Hydrolase</keyword>
<evidence type="ECO:0000259" key="2">
    <source>
        <dbReference type="PROSITE" id="PS51192"/>
    </source>
</evidence>
<evidence type="ECO:0000259" key="3">
    <source>
        <dbReference type="PROSITE" id="PS51194"/>
    </source>
</evidence>
<dbReference type="GO" id="GO:0005524">
    <property type="term" value="F:ATP binding"/>
    <property type="evidence" value="ECO:0007669"/>
    <property type="project" value="InterPro"/>
</dbReference>
<dbReference type="InterPro" id="IPR001650">
    <property type="entry name" value="Helicase_C-like"/>
</dbReference>
<evidence type="ECO:0000313" key="5">
    <source>
        <dbReference type="Proteomes" id="UP000217507"/>
    </source>
</evidence>
<dbReference type="SMART" id="SM00487">
    <property type="entry name" value="DEXDc"/>
    <property type="match status" value="1"/>
</dbReference>
<dbReference type="Pfam" id="PF00271">
    <property type="entry name" value="Helicase_C"/>
    <property type="match status" value="1"/>
</dbReference>
<geneLocation type="plasmid" evidence="4">
    <name>plasmid1</name>
</geneLocation>
<accession>A0A1Z4KV23</accession>
<evidence type="ECO:0008006" key="6">
    <source>
        <dbReference type="Google" id="ProtNLM"/>
    </source>
</evidence>
<feature type="domain" description="Helicase C-terminal" evidence="3">
    <location>
        <begin position="559"/>
        <end position="729"/>
    </location>
</feature>
<dbReference type="NCBIfam" id="NF041062">
    <property type="entry name" value="DpdE"/>
    <property type="match status" value="1"/>
</dbReference>
<sequence length="1101" mass="127040">MIKLGSLVQSSNNTLGTGKVIEVSGGSIVVEYFSTIGQHWQEHLPLQSLSGVILRPQTRCYVQLKEQDKYKWVIGRISGWDEDIQRYEIDLPGQKSIIKSEQEVYVRCNLTIKDPVETLAIKAHETPYLHDRRSALIKCLIQQRAVSRGMSGLISSNIHLYPHQVEVIRQVLQDSVQRYILADEAGLGKTIEAGVILRQYLLDEPEKKVVVLVPGKLLQQWKNELENKFYISSFPTRVVVLAYEDSSKINAQKNIGLLILDEAHHIAAMANSQDSKLRQDFEIYKYLAHRSEHLLLLSASHILQCEQELLVLLHLLEPKIYQLNNLEDFQLKINKDKLLAQLISSLINEENTSNVHNGLKQLQTLLPEDKYLLTLLGKWEDGLNTDSSAHTKTLKEICSYINENYRLYQRILSNRRAYLEDDTFSRNITPKEEYDLDERSPDIHELLEKWRTIAPKQEAYKRIFLLLFLASGTWLGILERVIAARQSGVRHPLLLKEFSSDDVNLLTETPKFEGEEEVLTSLRQIINQPSEDGDRIELLKIIILYRLSEIFGLQSFRSDLSKLSERIRQRISRPIPGDYLPKILIFTSFGQTCLEIARSLANAFGTETIAVHQSEQSWGEIEKNLQQFYTNPNYFIFICDVSAQEGHNFGFVDWVINFDLPWQPHQLEQRIIRFDQIGRSKNIDFTVLVGADLDDSLHYAWYQLLKDGFSIFTESIASFRLDNELSHLEQSLFQIGAIGLLKQVESIKNTIAQAQSQVIAEHKLNKALLGENDDTFFPELDSYDLNHLEIKRAIEGWIDNSLKFKSVYHPDLANVKYYQATKYTLVPLNELKSRFIHSNLNQFGTYDRQLANHNPGIKLFRIGEGLVDALSRYIEWDDRGQAFALWRQDSSWDSSEGMEWFGFQCNYLVEFNLEKAKQIFTDYQLDNSRFNVLKRQVDALFPPLIETIFIDARSEILSEVQDELLLSILQRPYQKDKTSHEVQDHNLAKERLGIIDNFIAPTNWSKVCQEVSNTSRTLLTQRQHLIQLCQRYAHLAEQKLAAKVEQLNLRLNTQAWDNTLAEELKIERLLKSAIVQGIHQPQLKLDSVGFIVISAHSPTHF</sequence>
<dbReference type="Proteomes" id="UP000217507">
    <property type="component" value="Plasmid Plasmid1 dna"/>
</dbReference>